<evidence type="ECO:0000313" key="2">
    <source>
        <dbReference type="Proteomes" id="UP000827872"/>
    </source>
</evidence>
<comment type="caution">
    <text evidence="1">The sequence shown here is derived from an EMBL/GenBank/DDBJ whole genome shotgun (WGS) entry which is preliminary data.</text>
</comment>
<sequence length="99" mass="11201">MPNKDQKRALDIAAWETDVFRLSLLQDFANGKEISTAPFVRCVSNWTVFVQEKSCCAEVDAVLKPPTYDTISHLCCTFQIKKRTFLFLMVEGSHPASQS</sequence>
<dbReference type="EMBL" id="CM037620">
    <property type="protein sequence ID" value="KAH7994554.1"/>
    <property type="molecule type" value="Genomic_DNA"/>
</dbReference>
<gene>
    <name evidence="1" type="ORF">K3G42_009778</name>
</gene>
<dbReference type="Proteomes" id="UP000827872">
    <property type="component" value="Linkage Group LG07"/>
</dbReference>
<name>A0ACB8EPY7_9SAUR</name>
<keyword evidence="2" id="KW-1185">Reference proteome</keyword>
<reference evidence="1" key="1">
    <citation type="submission" date="2021-08" db="EMBL/GenBank/DDBJ databases">
        <title>The first chromosome-level gecko genome reveals the dynamic sex chromosomes of Neotropical dwarf geckos (Sphaerodactylidae: Sphaerodactylus).</title>
        <authorList>
            <person name="Pinto B.J."/>
            <person name="Keating S.E."/>
            <person name="Gamble T."/>
        </authorList>
    </citation>
    <scope>NUCLEOTIDE SEQUENCE</scope>
    <source>
        <strain evidence="1">TG3544</strain>
    </source>
</reference>
<organism evidence="1 2">
    <name type="scientific">Sphaerodactylus townsendi</name>
    <dbReference type="NCBI Taxonomy" id="933632"/>
    <lineage>
        <taxon>Eukaryota</taxon>
        <taxon>Metazoa</taxon>
        <taxon>Chordata</taxon>
        <taxon>Craniata</taxon>
        <taxon>Vertebrata</taxon>
        <taxon>Euteleostomi</taxon>
        <taxon>Lepidosauria</taxon>
        <taxon>Squamata</taxon>
        <taxon>Bifurcata</taxon>
        <taxon>Gekkota</taxon>
        <taxon>Sphaerodactylidae</taxon>
        <taxon>Sphaerodactylus</taxon>
    </lineage>
</organism>
<protein>
    <submittedName>
        <fullName evidence="1">Uncharacterized protein</fullName>
    </submittedName>
</protein>
<accession>A0ACB8EPY7</accession>
<proteinExistence type="predicted"/>
<evidence type="ECO:0000313" key="1">
    <source>
        <dbReference type="EMBL" id="KAH7994554.1"/>
    </source>
</evidence>